<comment type="cofactor">
    <cofactor evidence="2 13">
        <name>Mg(2+)</name>
        <dbReference type="ChEBI" id="CHEBI:18420"/>
    </cofactor>
</comment>
<gene>
    <name evidence="15" type="primary">folP</name>
    <name evidence="15" type="ORF">LL038_01040</name>
</gene>
<dbReference type="GO" id="GO:0046656">
    <property type="term" value="P:folic acid biosynthetic process"/>
    <property type="evidence" value="ECO:0007669"/>
    <property type="project" value="UniProtKB-KW"/>
</dbReference>
<dbReference type="Pfam" id="PF00809">
    <property type="entry name" value="Pterin_bind"/>
    <property type="match status" value="1"/>
</dbReference>
<dbReference type="InterPro" id="IPR006390">
    <property type="entry name" value="DHP_synth_dom"/>
</dbReference>
<dbReference type="InterPro" id="IPR045031">
    <property type="entry name" value="DHP_synth-like"/>
</dbReference>
<sequence>MIIGNKDFEIGKRTYIMGILNVTPDSFSDGGRFNEISAAINRAKIMVAEGVDIIDIGGESTRPGHEDVSEEEEIKRVVPIIRELKKQLDIPISVDTYKGKVAELAIKAGADMINDIWGFKMDPYIAVVAAKYNVPCCLMHNRDNKNYKNLMQDIINDLGESIIIALDAGVRRENIILDPGIGFAKSYEDNLKTMNNLEKLKSLGYPVLLGTSRKSMLGIEQGLDTSERLEGTLATTTIGIMKGCEFIRVHDIKENKRVCVLTDVICKS</sequence>
<comment type="function">
    <text evidence="12 13">Catalyzes the condensation of para-aminobenzoate (pABA) with 6-hydroxymethyl-7,8-dihydropterin diphosphate (DHPt-PP) to form 7,8-dihydropteroate (H2Pte), the immediate precursor of folate derivatives.</text>
</comment>
<dbReference type="GO" id="GO:0046872">
    <property type="term" value="F:metal ion binding"/>
    <property type="evidence" value="ECO:0007669"/>
    <property type="project" value="UniProtKB-KW"/>
</dbReference>
<dbReference type="PANTHER" id="PTHR20941:SF1">
    <property type="entry name" value="FOLIC ACID SYNTHESIS PROTEIN FOL1"/>
    <property type="match status" value="1"/>
</dbReference>
<protein>
    <recommendedName>
        <fullName evidence="6 13">Dihydropteroate synthase</fullName>
        <shortName evidence="13">DHPS</shortName>
        <ecNumber evidence="5 13">2.5.1.15</ecNumber>
    </recommendedName>
    <alternativeName>
        <fullName evidence="11 13">Dihydropteroate pyrophosphorylase</fullName>
    </alternativeName>
</protein>
<evidence type="ECO:0000256" key="13">
    <source>
        <dbReference type="RuleBase" id="RU361205"/>
    </source>
</evidence>
<keyword evidence="7 13" id="KW-0808">Transferase</keyword>
<dbReference type="AlphaFoldDB" id="A0AA47EIJ8"/>
<organism evidence="15 16">
    <name type="scientific">Clostridium estertheticum</name>
    <dbReference type="NCBI Taxonomy" id="238834"/>
    <lineage>
        <taxon>Bacteria</taxon>
        <taxon>Bacillati</taxon>
        <taxon>Bacillota</taxon>
        <taxon>Clostridia</taxon>
        <taxon>Eubacteriales</taxon>
        <taxon>Clostridiaceae</taxon>
        <taxon>Clostridium</taxon>
    </lineage>
</organism>
<proteinExistence type="inferred from homology"/>
<evidence type="ECO:0000256" key="7">
    <source>
        <dbReference type="ARBA" id="ARBA00022679"/>
    </source>
</evidence>
<name>A0AA47EIJ8_9CLOT</name>
<evidence type="ECO:0000256" key="4">
    <source>
        <dbReference type="ARBA" id="ARBA00009503"/>
    </source>
</evidence>
<dbReference type="EC" id="2.5.1.15" evidence="5 13"/>
<dbReference type="PANTHER" id="PTHR20941">
    <property type="entry name" value="FOLATE SYNTHESIS PROTEINS"/>
    <property type="match status" value="1"/>
</dbReference>
<keyword evidence="10 13" id="KW-0289">Folate biosynthesis</keyword>
<evidence type="ECO:0000256" key="3">
    <source>
        <dbReference type="ARBA" id="ARBA00004763"/>
    </source>
</evidence>
<comment type="pathway">
    <text evidence="3 13">Cofactor biosynthesis; tetrahydrofolate biosynthesis; 7,8-dihydrofolate from 2-amino-4-hydroxy-6-hydroxymethyl-7,8-dihydropteridine diphosphate and 4-aminobenzoate: step 1/2.</text>
</comment>
<evidence type="ECO:0000256" key="10">
    <source>
        <dbReference type="ARBA" id="ARBA00022909"/>
    </source>
</evidence>
<dbReference type="PROSITE" id="PS50972">
    <property type="entry name" value="PTERIN_BINDING"/>
    <property type="match status" value="1"/>
</dbReference>
<dbReference type="FunFam" id="3.20.20.20:FF:000006">
    <property type="entry name" value="Dihydropteroate synthase"/>
    <property type="match status" value="1"/>
</dbReference>
<dbReference type="GO" id="GO:0004156">
    <property type="term" value="F:dihydropteroate synthase activity"/>
    <property type="evidence" value="ECO:0007669"/>
    <property type="project" value="UniProtKB-EC"/>
</dbReference>
<evidence type="ECO:0000256" key="9">
    <source>
        <dbReference type="ARBA" id="ARBA00022842"/>
    </source>
</evidence>
<evidence type="ECO:0000256" key="2">
    <source>
        <dbReference type="ARBA" id="ARBA00001946"/>
    </source>
</evidence>
<evidence type="ECO:0000256" key="6">
    <source>
        <dbReference type="ARBA" id="ARBA00016919"/>
    </source>
</evidence>
<dbReference type="RefSeq" id="WP_216119636.1">
    <property type="nucleotide sequence ID" value="NZ_CP086239.1"/>
</dbReference>
<dbReference type="GO" id="GO:0046654">
    <property type="term" value="P:tetrahydrofolate biosynthetic process"/>
    <property type="evidence" value="ECO:0007669"/>
    <property type="project" value="TreeGrafter"/>
</dbReference>
<evidence type="ECO:0000313" key="15">
    <source>
        <dbReference type="EMBL" id="WAG60867.1"/>
    </source>
</evidence>
<dbReference type="PROSITE" id="PS00792">
    <property type="entry name" value="DHPS_1"/>
    <property type="match status" value="1"/>
</dbReference>
<evidence type="ECO:0000256" key="1">
    <source>
        <dbReference type="ARBA" id="ARBA00000012"/>
    </source>
</evidence>
<evidence type="ECO:0000256" key="5">
    <source>
        <dbReference type="ARBA" id="ARBA00012458"/>
    </source>
</evidence>
<reference evidence="15" key="1">
    <citation type="submission" date="2021-11" db="EMBL/GenBank/DDBJ databases">
        <title>Clostridia strains as spoilage organisms.</title>
        <authorList>
            <person name="Wambui J."/>
            <person name="Stevens M.J.A."/>
            <person name="Stephan R."/>
        </authorList>
    </citation>
    <scope>NUCLEOTIDE SEQUENCE</scope>
    <source>
        <strain evidence="15">CF009</strain>
    </source>
</reference>
<dbReference type="EMBL" id="CP086239">
    <property type="protein sequence ID" value="WAG60867.1"/>
    <property type="molecule type" value="Genomic_DNA"/>
</dbReference>
<evidence type="ECO:0000256" key="8">
    <source>
        <dbReference type="ARBA" id="ARBA00022723"/>
    </source>
</evidence>
<dbReference type="NCBIfam" id="TIGR01496">
    <property type="entry name" value="DHPS"/>
    <property type="match status" value="1"/>
</dbReference>
<dbReference type="PROSITE" id="PS00793">
    <property type="entry name" value="DHPS_2"/>
    <property type="match status" value="1"/>
</dbReference>
<dbReference type="Proteomes" id="UP001164733">
    <property type="component" value="Chromosome"/>
</dbReference>
<feature type="domain" description="Pterin-binding" evidence="14">
    <location>
        <begin position="14"/>
        <end position="260"/>
    </location>
</feature>
<accession>A0AA47EIJ8</accession>
<evidence type="ECO:0000313" key="16">
    <source>
        <dbReference type="Proteomes" id="UP001164733"/>
    </source>
</evidence>
<dbReference type="CDD" id="cd00739">
    <property type="entry name" value="DHPS"/>
    <property type="match status" value="1"/>
</dbReference>
<evidence type="ECO:0000256" key="12">
    <source>
        <dbReference type="ARBA" id="ARBA00053449"/>
    </source>
</evidence>
<evidence type="ECO:0000259" key="14">
    <source>
        <dbReference type="PROSITE" id="PS50972"/>
    </source>
</evidence>
<dbReference type="GO" id="GO:0005829">
    <property type="term" value="C:cytosol"/>
    <property type="evidence" value="ECO:0007669"/>
    <property type="project" value="TreeGrafter"/>
</dbReference>
<dbReference type="InterPro" id="IPR000489">
    <property type="entry name" value="Pterin-binding_dom"/>
</dbReference>
<evidence type="ECO:0000256" key="11">
    <source>
        <dbReference type="ARBA" id="ARBA00030193"/>
    </source>
</evidence>
<keyword evidence="8 13" id="KW-0479">Metal-binding</keyword>
<comment type="catalytic activity">
    <reaction evidence="1">
        <text>(7,8-dihydropterin-6-yl)methyl diphosphate + 4-aminobenzoate = 7,8-dihydropteroate + diphosphate</text>
        <dbReference type="Rhea" id="RHEA:19949"/>
        <dbReference type="ChEBI" id="CHEBI:17836"/>
        <dbReference type="ChEBI" id="CHEBI:17839"/>
        <dbReference type="ChEBI" id="CHEBI:33019"/>
        <dbReference type="ChEBI" id="CHEBI:72950"/>
        <dbReference type="EC" id="2.5.1.15"/>
    </reaction>
</comment>
<comment type="similarity">
    <text evidence="4 13">Belongs to the DHPS family.</text>
</comment>
<keyword evidence="9 13" id="KW-0460">Magnesium</keyword>